<keyword evidence="1" id="KW-1133">Transmembrane helix</keyword>
<keyword evidence="1" id="KW-0812">Transmembrane</keyword>
<protein>
    <submittedName>
        <fullName evidence="2">UPF0481-like protein isoform X1</fullName>
    </submittedName>
</protein>
<keyword evidence="3" id="KW-1185">Reference proteome</keyword>
<dbReference type="InterPro" id="IPR004158">
    <property type="entry name" value="DUF247_pln"/>
</dbReference>
<name>A0A443P802_9MAGN</name>
<evidence type="ECO:0000256" key="1">
    <source>
        <dbReference type="SAM" id="Phobius"/>
    </source>
</evidence>
<dbReference type="STRING" id="337451.A0A443P802"/>
<reference evidence="2 3" key="1">
    <citation type="journal article" date="2019" name="Nat. Plants">
        <title>Stout camphor tree genome fills gaps in understanding of flowering plant genome evolution.</title>
        <authorList>
            <person name="Chaw S.M."/>
            <person name="Liu Y.C."/>
            <person name="Wu Y.W."/>
            <person name="Wang H.Y."/>
            <person name="Lin C.I."/>
            <person name="Wu C.S."/>
            <person name="Ke H.M."/>
            <person name="Chang L.Y."/>
            <person name="Hsu C.Y."/>
            <person name="Yang H.T."/>
            <person name="Sudianto E."/>
            <person name="Hsu M.H."/>
            <person name="Wu K.P."/>
            <person name="Wang L.N."/>
            <person name="Leebens-Mack J.H."/>
            <person name="Tsai I.J."/>
        </authorList>
    </citation>
    <scope>NUCLEOTIDE SEQUENCE [LARGE SCALE GENOMIC DNA]</scope>
    <source>
        <strain evidence="3">cv. Chaw 1501</strain>
        <tissue evidence="2">Young leaves</tissue>
    </source>
</reference>
<evidence type="ECO:0000313" key="2">
    <source>
        <dbReference type="EMBL" id="RWR86879.1"/>
    </source>
</evidence>
<dbReference type="Proteomes" id="UP000283530">
    <property type="component" value="Unassembled WGS sequence"/>
</dbReference>
<sequence length="484" mass="55164">MMEQLPEEIEDIERGFPNEPEDLATRVTQLIKLNEGEEGVELWKKHSIYKVHAAMAAVNPGAFTPKVVSMGPYHHGKEHLMPMEVHKQRAARRFILDSGNSIKDFIDGLWEVLPELMDSYSQLDPVWREDKNKGRFLELMLIDGCFLIEILHIRGEISGNYDEHDPILSFNGTLSYPLVEDLMMLENQVPFTALEKLLTIQNGGAPEQNSEFIKDFMPLFLYGRKHPDVRKGMHMLDVARHGLFKLELSDDGVSQLLAVGKEITEHGGFVGANEETLKYVGEMHPAKRSRSVMELCRAGVKFRKAEDETIPLTSIVFENNGVITIPVIPLHFLSEVQGCNMVAFELIHPGTFFPTLSYFTFMKGLLTSAADVRHLRSLKIIQSTESSDDAIVETFKMFAKDTELVTPGTRLYQVQDQLHKFYDARMTGCKGIIWEWYTSLKQKYFKNPWTSISVAAAIILLAFAAVQTYYTALPYWYSKHHKNN</sequence>
<dbReference type="EMBL" id="QPKB01000006">
    <property type="protein sequence ID" value="RWR86879.1"/>
    <property type="molecule type" value="Genomic_DNA"/>
</dbReference>
<organism evidence="2 3">
    <name type="scientific">Cinnamomum micranthum f. kanehirae</name>
    <dbReference type="NCBI Taxonomy" id="337451"/>
    <lineage>
        <taxon>Eukaryota</taxon>
        <taxon>Viridiplantae</taxon>
        <taxon>Streptophyta</taxon>
        <taxon>Embryophyta</taxon>
        <taxon>Tracheophyta</taxon>
        <taxon>Spermatophyta</taxon>
        <taxon>Magnoliopsida</taxon>
        <taxon>Magnoliidae</taxon>
        <taxon>Laurales</taxon>
        <taxon>Lauraceae</taxon>
        <taxon>Cinnamomum</taxon>
    </lineage>
</organism>
<evidence type="ECO:0000313" key="3">
    <source>
        <dbReference type="Proteomes" id="UP000283530"/>
    </source>
</evidence>
<dbReference type="PANTHER" id="PTHR31170:SF25">
    <property type="entry name" value="BNAA09G04570D PROTEIN"/>
    <property type="match status" value="1"/>
</dbReference>
<dbReference type="Pfam" id="PF03140">
    <property type="entry name" value="DUF247"/>
    <property type="match status" value="1"/>
</dbReference>
<proteinExistence type="predicted"/>
<keyword evidence="1" id="KW-0472">Membrane</keyword>
<comment type="caution">
    <text evidence="2">The sequence shown here is derived from an EMBL/GenBank/DDBJ whole genome shotgun (WGS) entry which is preliminary data.</text>
</comment>
<dbReference type="AlphaFoldDB" id="A0A443P802"/>
<accession>A0A443P802</accession>
<dbReference type="PANTHER" id="PTHR31170">
    <property type="entry name" value="BNAC04G53230D PROTEIN"/>
    <property type="match status" value="1"/>
</dbReference>
<gene>
    <name evidence="2" type="ORF">CKAN_01580100</name>
</gene>
<feature type="transmembrane region" description="Helical" evidence="1">
    <location>
        <begin position="449"/>
        <end position="472"/>
    </location>
</feature>